<gene>
    <name evidence="2" type="ORF">UY28_C0044G0020</name>
</gene>
<accession>A0A0G1UNF8</accession>
<evidence type="ECO:0000313" key="2">
    <source>
        <dbReference type="EMBL" id="KKU95777.1"/>
    </source>
</evidence>
<feature type="compositionally biased region" description="Acidic residues" evidence="1">
    <location>
        <begin position="64"/>
        <end position="73"/>
    </location>
</feature>
<reference evidence="2 3" key="1">
    <citation type="journal article" date="2015" name="Nature">
        <title>rRNA introns, odd ribosomes, and small enigmatic genomes across a large radiation of phyla.</title>
        <authorList>
            <person name="Brown C.T."/>
            <person name="Hug L.A."/>
            <person name="Thomas B.C."/>
            <person name="Sharon I."/>
            <person name="Castelle C.J."/>
            <person name="Singh A."/>
            <person name="Wilkins M.J."/>
            <person name="Williams K.H."/>
            <person name="Banfield J.F."/>
        </authorList>
    </citation>
    <scope>NUCLEOTIDE SEQUENCE [LARGE SCALE GENOMIC DNA]</scope>
</reference>
<comment type="caution">
    <text evidence="2">The sequence shown here is derived from an EMBL/GenBank/DDBJ whole genome shotgun (WGS) entry which is preliminary data.</text>
</comment>
<evidence type="ECO:0000313" key="3">
    <source>
        <dbReference type="Proteomes" id="UP000034694"/>
    </source>
</evidence>
<feature type="region of interest" description="Disordered" evidence="1">
    <location>
        <begin position="59"/>
        <end position="91"/>
    </location>
</feature>
<proteinExistence type="predicted"/>
<protein>
    <submittedName>
        <fullName evidence="2">Uncharacterized protein</fullName>
    </submittedName>
</protein>
<organism evidence="2 3">
    <name type="scientific">Candidatus Amesbacteria bacterium GW2011_GWB1_48_13</name>
    <dbReference type="NCBI Taxonomy" id="1618362"/>
    <lineage>
        <taxon>Bacteria</taxon>
        <taxon>Candidatus Amesiibacteriota</taxon>
    </lineage>
</organism>
<dbReference type="EMBL" id="LCPK01000044">
    <property type="protein sequence ID" value="KKU95777.1"/>
    <property type="molecule type" value="Genomic_DNA"/>
</dbReference>
<evidence type="ECO:0000256" key="1">
    <source>
        <dbReference type="SAM" id="MobiDB-lite"/>
    </source>
</evidence>
<dbReference type="AlphaFoldDB" id="A0A0G1UNF8"/>
<name>A0A0G1UNF8_9BACT</name>
<sequence length="91" mass="8860">MGAAVAVGFGELKGVGVTVGEGIIARVITGFFIGVGVRVGVTEGVGVGSGVGVTVGRGVGVSDGDGDANQEPEENSHIVNTLPPVSKNSLQ</sequence>
<dbReference type="Proteomes" id="UP000034694">
    <property type="component" value="Unassembled WGS sequence"/>
</dbReference>